<proteinExistence type="inferred from homology"/>
<dbReference type="Pfam" id="PF00128">
    <property type="entry name" value="Alpha-amylase"/>
    <property type="match status" value="1"/>
</dbReference>
<dbReference type="PANTHER" id="PTHR10357:SF231">
    <property type="entry name" value="ALPHA-AMYLASE"/>
    <property type="match status" value="1"/>
</dbReference>
<dbReference type="EC" id="3.2.1.1" evidence="4"/>
<feature type="binding site" evidence="15">
    <location>
        <position position="318"/>
    </location>
    <ligand>
        <name>substrate</name>
    </ligand>
</feature>
<dbReference type="InterPro" id="IPR006047">
    <property type="entry name" value="GH13_cat_dom"/>
</dbReference>
<evidence type="ECO:0000259" key="17">
    <source>
        <dbReference type="SMART" id="SM00642"/>
    </source>
</evidence>
<protein>
    <recommendedName>
        <fullName evidence="4">alpha-amylase</fullName>
        <ecNumber evidence="4">3.2.1.1</ecNumber>
    </recommendedName>
</protein>
<dbReference type="Pfam" id="PF09260">
    <property type="entry name" value="A_amylase_dom_C"/>
    <property type="match status" value="1"/>
</dbReference>
<keyword evidence="5" id="KW-0479">Metal-binding</keyword>
<dbReference type="CDD" id="cd11319">
    <property type="entry name" value="AmyAc_euk_AmyA"/>
    <property type="match status" value="1"/>
</dbReference>
<keyword evidence="11" id="KW-0326">Glycosidase</keyword>
<evidence type="ECO:0000256" key="4">
    <source>
        <dbReference type="ARBA" id="ARBA00012595"/>
    </source>
</evidence>
<dbReference type="AlphaFoldDB" id="A0A093VK59"/>
<feature type="binding site" evidence="15">
    <location>
        <position position="225"/>
    </location>
    <ligand>
        <name>substrate</name>
    </ligand>
</feature>
<dbReference type="eggNOG" id="KOG0471">
    <property type="taxonomic scope" value="Eukaryota"/>
</dbReference>
<evidence type="ECO:0000256" key="1">
    <source>
        <dbReference type="ARBA" id="ARBA00000548"/>
    </source>
</evidence>
<dbReference type="Gene3D" id="3.20.20.80">
    <property type="entry name" value="Glycosidases"/>
    <property type="match status" value="1"/>
</dbReference>
<keyword evidence="16" id="KW-0732">Signal</keyword>
<dbReference type="FunFam" id="3.20.20.80:FF:000120">
    <property type="entry name" value="Alpha-amylase A"/>
    <property type="match status" value="1"/>
</dbReference>
<evidence type="ECO:0000313" key="18">
    <source>
        <dbReference type="EMBL" id="KFX47031.1"/>
    </source>
</evidence>
<evidence type="ECO:0000256" key="6">
    <source>
        <dbReference type="ARBA" id="ARBA00022801"/>
    </source>
</evidence>
<evidence type="ECO:0000256" key="11">
    <source>
        <dbReference type="ARBA" id="ARBA00023295"/>
    </source>
</evidence>
<feature type="disulfide bond" evidence="14">
    <location>
        <begin position="261"/>
        <end position="304"/>
    </location>
</feature>
<evidence type="ECO:0000256" key="13">
    <source>
        <dbReference type="PIRSR" id="PIRSR001024-2"/>
    </source>
</evidence>
<dbReference type="GO" id="GO:0004556">
    <property type="term" value="F:alpha-amylase activity"/>
    <property type="evidence" value="ECO:0007669"/>
    <property type="project" value="UniProtKB-EC"/>
</dbReference>
<dbReference type="PANTHER" id="PTHR10357">
    <property type="entry name" value="ALPHA-AMYLASE FAMILY MEMBER"/>
    <property type="match status" value="1"/>
</dbReference>
<evidence type="ECO:0000256" key="8">
    <source>
        <dbReference type="ARBA" id="ARBA00023157"/>
    </source>
</evidence>
<evidence type="ECO:0000256" key="10">
    <source>
        <dbReference type="ARBA" id="ARBA00023277"/>
    </source>
</evidence>
<comment type="catalytic activity">
    <reaction evidence="1">
        <text>Endohydrolysis of (1-&gt;4)-alpha-D-glucosidic linkages in polysaccharides containing three or more (1-&gt;4)-alpha-linked D-glucose units.</text>
        <dbReference type="EC" id="3.2.1.1"/>
    </reaction>
</comment>
<feature type="binding site" evidence="15">
    <location>
        <position position="255"/>
    </location>
    <ligand>
        <name>substrate</name>
    </ligand>
</feature>
<evidence type="ECO:0000256" key="7">
    <source>
        <dbReference type="ARBA" id="ARBA00022837"/>
    </source>
</evidence>
<comment type="caution">
    <text evidence="18">The sequence shown here is derived from an EMBL/GenBank/DDBJ whole genome shotgun (WGS) entry which is preliminary data.</text>
</comment>
<organism evidence="18">
    <name type="scientific">Talaromyces marneffei PM1</name>
    <dbReference type="NCBI Taxonomy" id="1077442"/>
    <lineage>
        <taxon>Eukaryota</taxon>
        <taxon>Fungi</taxon>
        <taxon>Dikarya</taxon>
        <taxon>Ascomycota</taxon>
        <taxon>Pezizomycotina</taxon>
        <taxon>Eurotiomycetes</taxon>
        <taxon>Eurotiomycetidae</taxon>
        <taxon>Eurotiales</taxon>
        <taxon>Trichocomaceae</taxon>
        <taxon>Talaromyces</taxon>
        <taxon>Talaromyces sect. Talaromyces</taxon>
    </lineage>
</organism>
<feature type="active site" description="Nucleophile" evidence="12">
    <location>
        <position position="227"/>
    </location>
</feature>
<dbReference type="InterPro" id="IPR017853">
    <property type="entry name" value="GH"/>
</dbReference>
<dbReference type="Gene3D" id="2.60.40.1180">
    <property type="entry name" value="Golgi alpha-mannosidase II"/>
    <property type="match status" value="1"/>
</dbReference>
<name>A0A093VK59_TALMA</name>
<feature type="binding site" evidence="15">
    <location>
        <position position="143"/>
    </location>
    <ligand>
        <name>substrate</name>
    </ligand>
</feature>
<comment type="similarity">
    <text evidence="3">Belongs to the glycosyl hydrolase 13 family.</text>
</comment>
<feature type="site" description="Transition state stabilizer" evidence="13">
    <location>
        <position position="318"/>
    </location>
</feature>
<evidence type="ECO:0000256" key="2">
    <source>
        <dbReference type="ARBA" id="ARBA00001913"/>
    </source>
</evidence>
<feature type="chain" id="PRO_5001889150" description="alpha-amylase" evidence="16">
    <location>
        <begin position="22"/>
        <end position="497"/>
    </location>
</feature>
<evidence type="ECO:0000256" key="12">
    <source>
        <dbReference type="PIRSR" id="PIRSR001024-1"/>
    </source>
</evidence>
<evidence type="ECO:0000256" key="9">
    <source>
        <dbReference type="ARBA" id="ARBA00023180"/>
    </source>
</evidence>
<accession>A0A093VK59</accession>
<gene>
    <name evidence="18" type="ORF">GQ26_0160800</name>
</gene>
<dbReference type="SMART" id="SM00642">
    <property type="entry name" value="Aamy"/>
    <property type="match status" value="1"/>
</dbReference>
<sequence>MKLSLITSATVAGLLAQVVKAATPDEWRSQSIYFLLTDRFARTDNSTTAECDLQARQYCGGSWRGIINQLDYIQNMGFTAIWITPVTEQLPQSTGDGTAFHGYWQQDIYSINSNYGTAEDLKALSTALHARGMYLMVDVVANHMGYAGAGTDVDYSVFNPFNSQSYFHPYCPIINYSNFTMVEQCWEGDNTVSLPDLNTESTEVQNIWYSWIPELVSNYSIDGLRLDSALEVQKDFWPAWVKAAGVYCVGEVFNGDATVACPYQNYLDGVLNYPTYFPMIRAFESTSGSISDLYNMVNTVQSDCSDSNLLGTFSENHDNPRFASYTSDFSLAKNVLAFTLLSDGIPIIYAGQEQHYNGGSDPNNREATWLSGFDTSAELYQWVAQMNKIRNFVIKQDTGYTTYKSSPIYQDSNNIALRKGSTGSQVVTVFSNSGSSAGSYSLKISGTGFNAGQVITELITCTNVTVSDSGDISVPMAGGLTSVLYPASKLVGDGHPC</sequence>
<feature type="disulfide bond" evidence="14">
    <location>
        <begin position="171"/>
        <end position="185"/>
    </location>
</feature>
<comment type="cofactor">
    <cofactor evidence="2">
        <name>Ca(2+)</name>
        <dbReference type="ChEBI" id="CHEBI:29108"/>
    </cofactor>
</comment>
<dbReference type="GO" id="GO:0005509">
    <property type="term" value="F:calcium ion binding"/>
    <property type="evidence" value="ECO:0007669"/>
    <property type="project" value="InterPro"/>
</dbReference>
<dbReference type="PIRSF" id="PIRSF001024">
    <property type="entry name" value="Alph-amyl_fung"/>
    <property type="match status" value="1"/>
</dbReference>
<dbReference type="InterPro" id="IPR013777">
    <property type="entry name" value="A-amylase-like"/>
</dbReference>
<dbReference type="EMBL" id="JPOX01000016">
    <property type="protein sequence ID" value="KFX47031.1"/>
    <property type="molecule type" value="Genomic_DNA"/>
</dbReference>
<feature type="active site" description="Proton donor" evidence="12">
    <location>
        <position position="251"/>
    </location>
</feature>
<dbReference type="SUPFAM" id="SSF51445">
    <property type="entry name" value="(Trans)glycosidases"/>
    <property type="match status" value="1"/>
</dbReference>
<keyword evidence="9" id="KW-0325">Glycoprotein</keyword>
<evidence type="ECO:0000256" key="5">
    <source>
        <dbReference type="ARBA" id="ARBA00022723"/>
    </source>
</evidence>
<evidence type="ECO:0000256" key="15">
    <source>
        <dbReference type="PIRSR" id="PIRSR001024-5"/>
    </source>
</evidence>
<feature type="domain" description="Glycosyl hydrolase family 13 catalytic" evidence="17">
    <location>
        <begin position="34"/>
        <end position="390"/>
    </location>
</feature>
<dbReference type="HOGENOM" id="CLU_006462_7_2_1"/>
<feature type="binding site" evidence="15">
    <location>
        <position position="104"/>
    </location>
    <ligand>
        <name>substrate</name>
    </ligand>
</feature>
<keyword evidence="10" id="KW-0119">Carbohydrate metabolism</keyword>
<feature type="signal peptide" evidence="16">
    <location>
        <begin position="1"/>
        <end position="21"/>
    </location>
</feature>
<feature type="disulfide bond" evidence="14">
    <location>
        <begin position="51"/>
        <end position="59"/>
    </location>
</feature>
<keyword evidence="6" id="KW-0378">Hydrolase</keyword>
<dbReference type="InterPro" id="IPR015340">
    <property type="entry name" value="A_amylase_C_dom"/>
</dbReference>
<evidence type="ECO:0000256" key="14">
    <source>
        <dbReference type="PIRSR" id="PIRSR001024-4"/>
    </source>
</evidence>
<dbReference type="GO" id="GO:0016052">
    <property type="term" value="P:carbohydrate catabolic process"/>
    <property type="evidence" value="ECO:0007669"/>
    <property type="project" value="InterPro"/>
</dbReference>
<dbReference type="InterPro" id="IPR013780">
    <property type="entry name" value="Glyco_hydro_b"/>
</dbReference>
<evidence type="ECO:0000256" key="16">
    <source>
        <dbReference type="SAM" id="SignalP"/>
    </source>
</evidence>
<reference evidence="18" key="1">
    <citation type="journal article" date="2014" name="PLoS Genet.">
        <title>Signature Gene Expression Reveals Novel Clues to the Molecular Mechanisms of Dimorphic Transition in Penicillium marneffei.</title>
        <authorList>
            <person name="Yang E."/>
            <person name="Wang G."/>
            <person name="Cai J."/>
            <person name="Woo P.C."/>
            <person name="Lau S.K."/>
            <person name="Yuen K.-Y."/>
            <person name="Chow W.-N."/>
            <person name="Lin X."/>
        </authorList>
    </citation>
    <scope>NUCLEOTIDE SEQUENCE [LARGE SCALE GENOMIC DNA]</scope>
    <source>
        <strain evidence="18">PM1</strain>
    </source>
</reference>
<feature type="binding site" evidence="15">
    <location>
        <position position="365"/>
    </location>
    <ligand>
        <name>substrate</name>
    </ligand>
</feature>
<evidence type="ECO:0000256" key="3">
    <source>
        <dbReference type="ARBA" id="ARBA00008061"/>
    </source>
</evidence>
<keyword evidence="8 14" id="KW-1015">Disulfide bond</keyword>
<keyword evidence="7" id="KW-0106">Calcium</keyword>
<dbReference type="SUPFAM" id="SSF51011">
    <property type="entry name" value="Glycosyl hydrolase domain"/>
    <property type="match status" value="1"/>
</dbReference>